<gene>
    <name evidence="1" type="ORF">CRG98_048888</name>
</gene>
<reference evidence="1 2" key="1">
    <citation type="submission" date="2017-11" db="EMBL/GenBank/DDBJ databases">
        <title>De-novo sequencing of pomegranate (Punica granatum L.) genome.</title>
        <authorList>
            <person name="Akparov Z."/>
            <person name="Amiraslanov A."/>
            <person name="Hajiyeva S."/>
            <person name="Abbasov M."/>
            <person name="Kaur K."/>
            <person name="Hamwieh A."/>
            <person name="Solovyev V."/>
            <person name="Salamov A."/>
            <person name="Braich B."/>
            <person name="Kosarev P."/>
            <person name="Mahmoud A."/>
            <person name="Hajiyev E."/>
            <person name="Babayeva S."/>
            <person name="Izzatullayeva V."/>
            <person name="Mammadov A."/>
            <person name="Mammadov A."/>
            <person name="Sharifova S."/>
            <person name="Ojaghi J."/>
            <person name="Eynullazada K."/>
            <person name="Bayramov B."/>
            <person name="Abdulazimova A."/>
            <person name="Shahmuradov I."/>
        </authorList>
    </citation>
    <scope>NUCLEOTIDE SEQUENCE [LARGE SCALE GENOMIC DNA]</scope>
    <source>
        <strain evidence="2">cv. AG2017</strain>
        <tissue evidence="1">Leaf</tissue>
    </source>
</reference>
<sequence>MEAERTTEYRTNDFAIYRCLKVRRKTGNNTN</sequence>
<dbReference type="AlphaFoldDB" id="A0A2I0HGB0"/>
<protein>
    <submittedName>
        <fullName evidence="1">Uncharacterized protein</fullName>
    </submittedName>
</protein>
<dbReference type="Proteomes" id="UP000233551">
    <property type="component" value="Unassembled WGS sequence"/>
</dbReference>
<comment type="caution">
    <text evidence="1">The sequence shown here is derived from an EMBL/GenBank/DDBJ whole genome shotgun (WGS) entry which is preliminary data.</text>
</comment>
<organism evidence="1 2">
    <name type="scientific">Punica granatum</name>
    <name type="common">Pomegranate</name>
    <dbReference type="NCBI Taxonomy" id="22663"/>
    <lineage>
        <taxon>Eukaryota</taxon>
        <taxon>Viridiplantae</taxon>
        <taxon>Streptophyta</taxon>
        <taxon>Embryophyta</taxon>
        <taxon>Tracheophyta</taxon>
        <taxon>Spermatophyta</taxon>
        <taxon>Magnoliopsida</taxon>
        <taxon>eudicotyledons</taxon>
        <taxon>Gunneridae</taxon>
        <taxon>Pentapetalae</taxon>
        <taxon>rosids</taxon>
        <taxon>malvids</taxon>
        <taxon>Myrtales</taxon>
        <taxon>Lythraceae</taxon>
        <taxon>Punica</taxon>
    </lineage>
</organism>
<feature type="non-terminal residue" evidence="1">
    <location>
        <position position="31"/>
    </location>
</feature>
<proteinExistence type="predicted"/>
<accession>A0A2I0HGB0</accession>
<evidence type="ECO:0000313" key="2">
    <source>
        <dbReference type="Proteomes" id="UP000233551"/>
    </source>
</evidence>
<evidence type="ECO:0000313" key="1">
    <source>
        <dbReference type="EMBL" id="PKI26423.1"/>
    </source>
</evidence>
<keyword evidence="2" id="KW-1185">Reference proteome</keyword>
<name>A0A2I0HGB0_PUNGR</name>
<dbReference type="EMBL" id="PGOL01028721">
    <property type="protein sequence ID" value="PKI26423.1"/>
    <property type="molecule type" value="Genomic_DNA"/>
</dbReference>